<dbReference type="InterPro" id="IPR016024">
    <property type="entry name" value="ARM-type_fold"/>
</dbReference>
<reference evidence="4" key="1">
    <citation type="submission" date="2023-03" db="EMBL/GenBank/DDBJ databases">
        <title>Mating type loci evolution in Malassezia.</title>
        <authorList>
            <person name="Coelho M.A."/>
        </authorList>
    </citation>
    <scope>NUCLEOTIDE SEQUENCE</scope>
    <source>
        <strain evidence="4">CBS 9557</strain>
    </source>
</reference>
<feature type="compositionally biased region" description="Acidic residues" evidence="2">
    <location>
        <begin position="960"/>
        <end position="976"/>
    </location>
</feature>
<feature type="compositionally biased region" description="Basic and acidic residues" evidence="2">
    <location>
        <begin position="110"/>
        <end position="146"/>
    </location>
</feature>
<dbReference type="AlphaFoldDB" id="A0AAF0EGI4"/>
<gene>
    <name evidence="4" type="primary">MAK21</name>
    <name evidence="4" type="ORF">MNAN1_000086</name>
</gene>
<feature type="domain" description="CCAAT-binding factor" evidence="3">
    <location>
        <begin position="616"/>
        <end position="795"/>
    </location>
</feature>
<feature type="compositionally biased region" description="Polar residues" evidence="2">
    <location>
        <begin position="147"/>
        <end position="159"/>
    </location>
</feature>
<dbReference type="PANTHER" id="PTHR12048:SF0">
    <property type="entry name" value="CCAAT_ENHANCER-BINDING PROTEIN ZETA"/>
    <property type="match status" value="1"/>
</dbReference>
<evidence type="ECO:0000313" key="4">
    <source>
        <dbReference type="EMBL" id="WFD25123.1"/>
    </source>
</evidence>
<keyword evidence="5" id="KW-1185">Reference proteome</keyword>
<dbReference type="EMBL" id="CP119892">
    <property type="protein sequence ID" value="WFD25123.1"/>
    <property type="molecule type" value="Genomic_DNA"/>
</dbReference>
<evidence type="ECO:0000259" key="3">
    <source>
        <dbReference type="Pfam" id="PF03914"/>
    </source>
</evidence>
<feature type="region of interest" description="Disordered" evidence="2">
    <location>
        <begin position="535"/>
        <end position="564"/>
    </location>
</feature>
<proteinExistence type="inferred from homology"/>
<comment type="similarity">
    <text evidence="1">Belongs to the CBF/MAK21 family.</text>
</comment>
<dbReference type="Pfam" id="PF03914">
    <property type="entry name" value="CBF"/>
    <property type="match status" value="1"/>
</dbReference>
<name>A0AAF0EGI4_9BASI</name>
<evidence type="ECO:0000256" key="2">
    <source>
        <dbReference type="SAM" id="MobiDB-lite"/>
    </source>
</evidence>
<dbReference type="Proteomes" id="UP001213623">
    <property type="component" value="Chromosome 1"/>
</dbReference>
<organism evidence="4 5">
    <name type="scientific">Malassezia nana</name>
    <dbReference type="NCBI Taxonomy" id="180528"/>
    <lineage>
        <taxon>Eukaryota</taxon>
        <taxon>Fungi</taxon>
        <taxon>Dikarya</taxon>
        <taxon>Basidiomycota</taxon>
        <taxon>Ustilaginomycotina</taxon>
        <taxon>Malasseziomycetes</taxon>
        <taxon>Malasseziales</taxon>
        <taxon>Malasseziaceae</taxon>
        <taxon>Malassezia</taxon>
    </lineage>
</organism>
<dbReference type="PANTHER" id="PTHR12048">
    <property type="entry name" value="CCAAT-BINDING FACTOR-RELATED"/>
    <property type="match status" value="1"/>
</dbReference>
<evidence type="ECO:0000313" key="5">
    <source>
        <dbReference type="Proteomes" id="UP001213623"/>
    </source>
</evidence>
<feature type="compositionally biased region" description="Low complexity" evidence="2">
    <location>
        <begin position="746"/>
        <end position="760"/>
    </location>
</feature>
<accession>A0AAF0EGI4</accession>
<dbReference type="InterPro" id="IPR040155">
    <property type="entry name" value="CEBPZ/Mak21-like"/>
</dbReference>
<dbReference type="InterPro" id="IPR005612">
    <property type="entry name" value="CCAAT-binding_factor"/>
</dbReference>
<feature type="compositionally biased region" description="Acidic residues" evidence="2">
    <location>
        <begin position="986"/>
        <end position="1002"/>
    </location>
</feature>
<dbReference type="GO" id="GO:0005634">
    <property type="term" value="C:nucleus"/>
    <property type="evidence" value="ECO:0007669"/>
    <property type="project" value="TreeGrafter"/>
</dbReference>
<evidence type="ECO:0000256" key="1">
    <source>
        <dbReference type="ARBA" id="ARBA00007797"/>
    </source>
</evidence>
<feature type="region of interest" description="Disordered" evidence="2">
    <location>
        <begin position="1"/>
        <end position="180"/>
    </location>
</feature>
<feature type="compositionally biased region" description="Basic and acidic residues" evidence="2">
    <location>
        <begin position="536"/>
        <end position="546"/>
    </location>
</feature>
<feature type="region of interest" description="Disordered" evidence="2">
    <location>
        <begin position="894"/>
        <end position="931"/>
    </location>
</feature>
<protein>
    <submittedName>
        <fullName evidence="4">RNA-binding ribosome biosynthesis protein mak21</fullName>
    </submittedName>
</protein>
<feature type="region of interest" description="Disordered" evidence="2">
    <location>
        <begin position="960"/>
        <end position="1063"/>
    </location>
</feature>
<feature type="region of interest" description="Disordered" evidence="2">
    <location>
        <begin position="743"/>
        <end position="766"/>
    </location>
</feature>
<sequence length="1063" mass="118825">MPRDARPKGQGGAAPKAARRPKQGMSAHANDDEDFSEDVLRREVHALGGTEDDIALIQGKGSESRHTLTEDELYKELQEFMAQERMPVPAVLPRRKDSTAQHSGSVAQTKGKERKVQEEKSQDKKGQEKKGQEKKGQELKGREARQKNATAQPQDSAGQQKDAARSTKPQSQAPMQALAASASRHVVFDGDEPRMVTRSHLQLLLAPTSEWTQRELPKLDVQPLANVPETLIASLQELGKQVLDSENDTYARLASGEGGKNVILGSLNFSDLQFARTLLSSNKASTLSDRISAVTLLLQSSPLHNLKALETLMTMAGKPGREEASRATRALADWLASGGGLGENKLCYFRDQPLLAQVAAAYQAGVTDAVRQYTCAWAFEDVLKRTYFTFVQILERQSHDTLLFMRRQAVSQVFVLLRDKSEQEHNLLRLLTNKLGDPDRSVASKASTHLMELLQVHPAMKAIVLREVTETVLQSQVATSRSRTAEAPGKGNQHATYYGVLTMNQTLFTAQDAMLANDIFSVYFQLFEVCLQQEEAPEKPDEASKSKDKKRWRDRNAPVSPAAQNKAASDVYGRLLAAILTGIRRVFPFTTLDTDALDRHLETLFRITHTHSFNIAIQALQLIFQVAIAIPAHGETTRSFSSKISDRYYRTLYESMLDARLTTTSKQAMYLNLVYKSIKADDDLERVKAMIKRLCQILQLQEPPFIVGTLVLLSEVFRARPSLRSMMTDPEEEGLEHFRDVDEEAPSTNAAAPSTSHSASYDGRKRDPRFAHAGDSALWDLLPLLRHFHPSVRLNAQQLLEGVKVTSSADLTLNTLMHFLDRFVFRNPKKHIAVKGTSIMQPALGGDTQDDVLLRRTGVPLDYVNDARFWALQPEQVPADLQFFHQYFQSRLKRSQAAPNASKEERAPGATEEISNALSDDDLSTEDEDEKEIWQAMKASLPQHDEDDASDDDDDDLLEELENEMEDEEEGDDNASDEPQTWSDHESDDDDDAMFMEDEDDLVPFTDFDAEATQVAGQKRPAEDAPPSKNKDRTAQRQKRRALPEFASAEDYAHMLDSDDEGN</sequence>
<feature type="compositionally biased region" description="Acidic residues" evidence="2">
    <location>
        <begin position="919"/>
        <end position="931"/>
    </location>
</feature>
<dbReference type="SUPFAM" id="SSF48371">
    <property type="entry name" value="ARM repeat"/>
    <property type="match status" value="1"/>
</dbReference>
<feature type="compositionally biased region" description="Basic and acidic residues" evidence="2">
    <location>
        <begin position="62"/>
        <end position="78"/>
    </location>
</feature>